<dbReference type="Proteomes" id="UP000593580">
    <property type="component" value="Chromosome"/>
</dbReference>
<dbReference type="Pfam" id="PF12686">
    <property type="entry name" value="DUF3800"/>
    <property type="match status" value="1"/>
</dbReference>
<proteinExistence type="predicted"/>
<evidence type="ECO:0000313" key="1">
    <source>
        <dbReference type="EMBL" id="QOP45546.1"/>
    </source>
</evidence>
<protein>
    <submittedName>
        <fullName evidence="1">DUF3800 domain-containing protein</fullName>
    </submittedName>
</protein>
<name>A0A7M1B7X3_9BACT</name>
<evidence type="ECO:0000313" key="2">
    <source>
        <dbReference type="Proteomes" id="UP000593580"/>
    </source>
</evidence>
<sequence>MKGRFVKLIYVDDSGNTGKKLDDILQPLFLLGGFIIDEDNWKKVDKAIADIKIKYNIEDMEIHSIEIMNGKKGTPYQDWAYEKKLQFFSDILQVIQKFDLKVIYFSVKKINFKRYFQSKYGKDFEQQFNISPYLLAFSYMLQIADSYLVSQDSNGMLILDEQDEWKKPANKTFNLLTTLIDEPEVQIEKLLDRSFFVESSESNMIQLADVIAYTTKRYLELEIRELNDKKRDERIKLYYIYKDNIYKPNFEYGSHSILKWLEDNIGNQTKDKPIG</sequence>
<keyword evidence="2" id="KW-1185">Reference proteome</keyword>
<dbReference type="KEGG" id="spal:FM071_04310"/>
<organism evidence="1 2">
    <name type="scientific">Sulfurimonas paralvinellae</name>
    <dbReference type="NCBI Taxonomy" id="317658"/>
    <lineage>
        <taxon>Bacteria</taxon>
        <taxon>Pseudomonadati</taxon>
        <taxon>Campylobacterota</taxon>
        <taxon>Epsilonproteobacteria</taxon>
        <taxon>Campylobacterales</taxon>
        <taxon>Sulfurimonadaceae</taxon>
        <taxon>Sulfurimonas</taxon>
    </lineage>
</organism>
<dbReference type="EMBL" id="CP041406">
    <property type="protein sequence ID" value="QOP45546.1"/>
    <property type="molecule type" value="Genomic_DNA"/>
</dbReference>
<dbReference type="InterPro" id="IPR024524">
    <property type="entry name" value="DUF3800"/>
</dbReference>
<dbReference type="AlphaFoldDB" id="A0A7M1B7X3"/>
<accession>A0A7M1B7X3</accession>
<reference evidence="1 2" key="1">
    <citation type="submission" date="2019-07" db="EMBL/GenBank/DDBJ databases">
        <title>Sulfurimonas paralvinellae sp. nov., a novel mesophilic, hydrogen- and sulfur-oxidizing chemolithoautotroph within the Epsilonproteo- bacteria isolated from a deep-sea hydrothermal vent polychaete nest, reclassification of Thiomicrospira denitrificans as Sulfurimonas denitrificans comb. nov. and emended description of the genus Sulfurimonas.</title>
        <authorList>
            <person name="Wang S."/>
            <person name="Jiang L."/>
            <person name="Shao Z."/>
        </authorList>
    </citation>
    <scope>NUCLEOTIDE SEQUENCE [LARGE SCALE GENOMIC DNA]</scope>
    <source>
        <strain evidence="1 2">GO25</strain>
    </source>
</reference>
<gene>
    <name evidence="1" type="ORF">FM071_04310</name>
</gene>